<dbReference type="EMBL" id="FXBL01000004">
    <property type="protein sequence ID" value="SMH52108.1"/>
    <property type="molecule type" value="Genomic_DNA"/>
</dbReference>
<keyword evidence="6" id="KW-0975">Bacterial flagellum</keyword>
<evidence type="ECO:0000259" key="8">
    <source>
        <dbReference type="Pfam" id="PF22638"/>
    </source>
</evidence>
<dbReference type="AlphaFoldDB" id="A0A1X7PK71"/>
<dbReference type="NCBIfam" id="TIGR02492">
    <property type="entry name" value="flgK_ends"/>
    <property type="match status" value="1"/>
</dbReference>
<dbReference type="PANTHER" id="PTHR30033:SF1">
    <property type="entry name" value="FLAGELLAR HOOK-ASSOCIATED PROTEIN 1"/>
    <property type="match status" value="1"/>
</dbReference>
<accession>A0A1X7PK71</accession>
<evidence type="ECO:0000256" key="5">
    <source>
        <dbReference type="ARBA" id="ARBA00022525"/>
    </source>
</evidence>
<reference evidence="10" key="1">
    <citation type="submission" date="2017-04" db="EMBL/GenBank/DDBJ databases">
        <authorList>
            <person name="Varghese N."/>
            <person name="Submissions S."/>
        </authorList>
    </citation>
    <scope>NUCLEOTIDE SEQUENCE [LARGE SCALE GENOMIC DNA]</scope>
    <source>
        <strain evidence="10">B5P</strain>
    </source>
</reference>
<dbReference type="OrthoDB" id="7181295at2"/>
<comment type="subcellular location">
    <subcellularLocation>
        <location evidence="1">Bacterial flagellum</location>
    </subcellularLocation>
    <subcellularLocation>
        <location evidence="2">Secreted</location>
    </subcellularLocation>
</comment>
<evidence type="ECO:0000256" key="1">
    <source>
        <dbReference type="ARBA" id="ARBA00004365"/>
    </source>
</evidence>
<name>A0A1X7PK71_9HYPH</name>
<feature type="domain" description="Flagellar basal-body/hook protein C-terminal" evidence="7">
    <location>
        <begin position="447"/>
        <end position="484"/>
    </location>
</feature>
<keyword evidence="9" id="KW-0966">Cell projection</keyword>
<dbReference type="GO" id="GO:0005198">
    <property type="term" value="F:structural molecule activity"/>
    <property type="evidence" value="ECO:0007669"/>
    <property type="project" value="InterPro"/>
</dbReference>
<evidence type="ECO:0000313" key="10">
    <source>
        <dbReference type="Proteomes" id="UP000193083"/>
    </source>
</evidence>
<gene>
    <name evidence="9" type="ORF">SAMN02982922_4603</name>
</gene>
<dbReference type="GO" id="GO:0044780">
    <property type="term" value="P:bacterial-type flagellum assembly"/>
    <property type="evidence" value="ECO:0007669"/>
    <property type="project" value="InterPro"/>
</dbReference>
<dbReference type="SUPFAM" id="SSF64518">
    <property type="entry name" value="Phase 1 flagellin"/>
    <property type="match status" value="1"/>
</dbReference>
<evidence type="ECO:0000313" key="9">
    <source>
        <dbReference type="EMBL" id="SMH52108.1"/>
    </source>
</evidence>
<organism evidence="9 10">
    <name type="scientific">Mesorhizobium australicum</name>
    <dbReference type="NCBI Taxonomy" id="536018"/>
    <lineage>
        <taxon>Bacteria</taxon>
        <taxon>Pseudomonadati</taxon>
        <taxon>Pseudomonadota</taxon>
        <taxon>Alphaproteobacteria</taxon>
        <taxon>Hyphomicrobiales</taxon>
        <taxon>Phyllobacteriaceae</taxon>
        <taxon>Mesorhizobium</taxon>
    </lineage>
</organism>
<keyword evidence="10" id="KW-1185">Reference proteome</keyword>
<keyword evidence="9" id="KW-0969">Cilium</keyword>
<protein>
    <recommendedName>
        <fullName evidence="4">Flagellar hook-associated protein 1</fullName>
    </recommendedName>
</protein>
<dbReference type="GO" id="GO:0005576">
    <property type="term" value="C:extracellular region"/>
    <property type="evidence" value="ECO:0007669"/>
    <property type="project" value="UniProtKB-SubCell"/>
</dbReference>
<proteinExistence type="inferred from homology"/>
<sequence length="486" mass="50306">MSLTTALNIAKQSLQSTSRQTAVVSQNISNASNSDYVRRNAVVSSEAPGARVVLIQRAANEALFRANLSAVSSYEGQGTLRTSIDSLALAVNGVDNANSAATALGSLYEAIQLYSNNPANASLGENAIEAARQVVRSLNDGTAAVSAQRTNADMQISVAVGELNGLLADFQTANSAVVAGTQTGRDVSDQLDQRDALLKKIAQYVPISTITRENNDMVLTTSSGAILFETTPRTVTFEPKPGYDASTMGNAVYIDGVPLQAGTGGDTNAAGKIAAYLQLRDTVAPAVQAQLDEVARGLVMAFAETDQTGTDPDLAGLFTWSGGPTLPADGTLAPGIAGSIAVNAAMDSRQGGNPTVLRDGGANGADYVANTAGNASFSSLLIGYSSKLDETIPFDASAGVGTSASVMEYSSSIIGWLENLRQQATAAEETKGALVSRTAETLSNDTGVNMDQEMSLLIELEHSYDASARLLKAVDEMLANLISMVG</sequence>
<dbReference type="GO" id="GO:0009424">
    <property type="term" value="C:bacterial-type flagellum hook"/>
    <property type="evidence" value="ECO:0007669"/>
    <property type="project" value="InterPro"/>
</dbReference>
<keyword evidence="5" id="KW-0964">Secreted</keyword>
<dbReference type="InterPro" id="IPR053927">
    <property type="entry name" value="FlgK_helical"/>
</dbReference>
<feature type="domain" description="Flagellar hook-associated protein FlgK helical" evidence="8">
    <location>
        <begin position="96"/>
        <end position="311"/>
    </location>
</feature>
<dbReference type="Pfam" id="PF22638">
    <property type="entry name" value="FlgK_D1"/>
    <property type="match status" value="1"/>
</dbReference>
<dbReference type="InterPro" id="IPR002371">
    <property type="entry name" value="FlgK"/>
</dbReference>
<evidence type="ECO:0000256" key="6">
    <source>
        <dbReference type="ARBA" id="ARBA00023143"/>
    </source>
</evidence>
<keyword evidence="9" id="KW-0282">Flagellum</keyword>
<evidence type="ECO:0000256" key="3">
    <source>
        <dbReference type="ARBA" id="ARBA00009677"/>
    </source>
</evidence>
<evidence type="ECO:0000256" key="4">
    <source>
        <dbReference type="ARBA" id="ARBA00016244"/>
    </source>
</evidence>
<dbReference type="Pfam" id="PF06429">
    <property type="entry name" value="Flg_bbr_C"/>
    <property type="match status" value="1"/>
</dbReference>
<dbReference type="RefSeq" id="WP_085466278.1">
    <property type="nucleotide sequence ID" value="NZ_FXBL01000004.1"/>
</dbReference>
<dbReference type="PANTHER" id="PTHR30033">
    <property type="entry name" value="FLAGELLAR HOOK-ASSOCIATED PROTEIN 1"/>
    <property type="match status" value="1"/>
</dbReference>
<evidence type="ECO:0000259" key="7">
    <source>
        <dbReference type="Pfam" id="PF06429"/>
    </source>
</evidence>
<evidence type="ECO:0000256" key="2">
    <source>
        <dbReference type="ARBA" id="ARBA00004613"/>
    </source>
</evidence>
<comment type="similarity">
    <text evidence="3">Belongs to the flagella basal body rod proteins family.</text>
</comment>
<dbReference type="InterPro" id="IPR010930">
    <property type="entry name" value="Flg_bb/hook_C_dom"/>
</dbReference>
<dbReference type="Proteomes" id="UP000193083">
    <property type="component" value="Unassembled WGS sequence"/>
</dbReference>